<feature type="compositionally biased region" description="Basic and acidic residues" evidence="1">
    <location>
        <begin position="26"/>
        <end position="43"/>
    </location>
</feature>
<gene>
    <name evidence="3" type="ORF">SAMN05421505_10654</name>
</gene>
<evidence type="ECO:0000313" key="4">
    <source>
        <dbReference type="Proteomes" id="UP000198923"/>
    </source>
</evidence>
<feature type="compositionally biased region" description="Gly residues" evidence="1">
    <location>
        <begin position="146"/>
        <end position="160"/>
    </location>
</feature>
<proteinExistence type="predicted"/>
<organism evidence="3 4">
    <name type="scientific">Sinosporangium album</name>
    <dbReference type="NCBI Taxonomy" id="504805"/>
    <lineage>
        <taxon>Bacteria</taxon>
        <taxon>Bacillati</taxon>
        <taxon>Actinomycetota</taxon>
        <taxon>Actinomycetes</taxon>
        <taxon>Streptosporangiales</taxon>
        <taxon>Streptosporangiaceae</taxon>
        <taxon>Sinosporangium</taxon>
    </lineage>
</organism>
<feature type="transmembrane region" description="Helical" evidence="2">
    <location>
        <begin position="257"/>
        <end position="278"/>
    </location>
</feature>
<dbReference type="EMBL" id="FNCN01000006">
    <property type="protein sequence ID" value="SDG63360.1"/>
    <property type="molecule type" value="Genomic_DNA"/>
</dbReference>
<feature type="compositionally biased region" description="Basic and acidic residues" evidence="1">
    <location>
        <begin position="162"/>
        <end position="176"/>
    </location>
</feature>
<evidence type="ECO:0000313" key="3">
    <source>
        <dbReference type="EMBL" id="SDG63360.1"/>
    </source>
</evidence>
<sequence length="344" mass="35294">MGLGPFKIGCGTGALVRWVTYSAAMEEDRGIPSKGDRKTEGDRPTSPFPAVRDAAPPAPAPGPPRGQAADDPGEVIVSSSSQADDHARRPAPGGEARDPGLDPVLDRDDVWDPERDFESPLDAEVTLIDGFAPAGTGGPRPDEPRSGGGSGEGSGEGFGEGADWRRADEVPPEHESTLVGALPPYVGTGPHGVPSPPPAGGGGSGELTSWPAREVIRAAPDEGAPGSAPQQAWRVPSPPRSRAKALLLSLGDVPVRVVYGIGATIVTAITVVLIFALFSGDEPHKPVQNVDPPATTPAPTPSRAAQPALPPVPSLRESVAGWAERHISAGAVRETPGRDAEPGR</sequence>
<feature type="compositionally biased region" description="Basic and acidic residues" evidence="1">
    <location>
        <begin position="95"/>
        <end position="118"/>
    </location>
</feature>
<dbReference type="STRING" id="504805.SAMN05421505_10654"/>
<keyword evidence="4" id="KW-1185">Reference proteome</keyword>
<reference evidence="3 4" key="1">
    <citation type="submission" date="2016-10" db="EMBL/GenBank/DDBJ databases">
        <authorList>
            <person name="de Groot N.N."/>
        </authorList>
    </citation>
    <scope>NUCLEOTIDE SEQUENCE [LARGE SCALE GENOMIC DNA]</scope>
    <source>
        <strain evidence="3 4">CPCC 201354</strain>
    </source>
</reference>
<feature type="region of interest" description="Disordered" evidence="1">
    <location>
        <begin position="286"/>
        <end position="316"/>
    </location>
</feature>
<feature type="region of interest" description="Disordered" evidence="1">
    <location>
        <begin position="24"/>
        <end position="208"/>
    </location>
</feature>
<accession>A0A1G7VWU8</accession>
<evidence type="ECO:0000256" key="2">
    <source>
        <dbReference type="SAM" id="Phobius"/>
    </source>
</evidence>
<dbReference type="AlphaFoldDB" id="A0A1G7VWU8"/>
<keyword evidence="2" id="KW-0812">Transmembrane</keyword>
<evidence type="ECO:0000256" key="1">
    <source>
        <dbReference type="SAM" id="MobiDB-lite"/>
    </source>
</evidence>
<protein>
    <submittedName>
        <fullName evidence="3">Uncharacterized protein</fullName>
    </submittedName>
</protein>
<keyword evidence="2" id="KW-1133">Transmembrane helix</keyword>
<name>A0A1G7VWU8_9ACTN</name>
<dbReference type="Proteomes" id="UP000198923">
    <property type="component" value="Unassembled WGS sequence"/>
</dbReference>
<keyword evidence="2" id="KW-0472">Membrane</keyword>